<reference evidence="2 3" key="1">
    <citation type="submission" date="2021-04" db="EMBL/GenBank/DDBJ databases">
        <authorList>
            <person name="De Guttry C."/>
            <person name="Zahm M."/>
            <person name="Klopp C."/>
            <person name="Cabau C."/>
            <person name="Louis A."/>
            <person name="Berthelot C."/>
            <person name="Parey E."/>
            <person name="Roest Crollius H."/>
            <person name="Montfort J."/>
            <person name="Robinson-Rechavi M."/>
            <person name="Bucao C."/>
            <person name="Bouchez O."/>
            <person name="Gislard M."/>
            <person name="Lluch J."/>
            <person name="Milhes M."/>
            <person name="Lampietro C."/>
            <person name="Lopez Roques C."/>
            <person name="Donnadieu C."/>
            <person name="Braasch I."/>
            <person name="Desvignes T."/>
            <person name="Postlethwait J."/>
            <person name="Bobe J."/>
            <person name="Wedekind C."/>
            <person name="Guiguen Y."/>
        </authorList>
    </citation>
    <scope>NUCLEOTIDE SEQUENCE [LARGE SCALE GENOMIC DNA]</scope>
    <source>
        <strain evidence="2">Cs_M1</strain>
        <tissue evidence="2">Blood</tissue>
    </source>
</reference>
<evidence type="ECO:0000313" key="2">
    <source>
        <dbReference type="EMBL" id="KAK6309109.1"/>
    </source>
</evidence>
<feature type="transmembrane region" description="Helical" evidence="1">
    <location>
        <begin position="58"/>
        <end position="76"/>
    </location>
</feature>
<dbReference type="Proteomes" id="UP001356427">
    <property type="component" value="Unassembled WGS sequence"/>
</dbReference>
<sequence length="97" mass="11601">MNIKFLIHETLPSLNNTCYTFIDVYLLANICCINEQWSNLVFFLERGIFYSKERTLRVLKMFLFCVCIYIYIYSLVRQYTFGLNSHISVNSKQHLLL</sequence>
<accession>A0AAN8QKG8</accession>
<gene>
    <name evidence="2" type="ORF">J4Q44_G00205720</name>
</gene>
<evidence type="ECO:0000256" key="1">
    <source>
        <dbReference type="SAM" id="Phobius"/>
    </source>
</evidence>
<protein>
    <submittedName>
        <fullName evidence="2">Uncharacterized protein</fullName>
    </submittedName>
</protein>
<name>A0AAN8QKG8_9TELE</name>
<feature type="non-terminal residue" evidence="2">
    <location>
        <position position="97"/>
    </location>
</feature>
<keyword evidence="1" id="KW-0472">Membrane</keyword>
<comment type="caution">
    <text evidence="2">The sequence shown here is derived from an EMBL/GenBank/DDBJ whole genome shotgun (WGS) entry which is preliminary data.</text>
</comment>
<dbReference type="AlphaFoldDB" id="A0AAN8QKG8"/>
<keyword evidence="1" id="KW-0812">Transmembrane</keyword>
<proteinExistence type="predicted"/>
<dbReference type="EMBL" id="JAGTTL010000018">
    <property type="protein sequence ID" value="KAK6309109.1"/>
    <property type="molecule type" value="Genomic_DNA"/>
</dbReference>
<organism evidence="2 3">
    <name type="scientific">Coregonus suidteri</name>
    <dbReference type="NCBI Taxonomy" id="861788"/>
    <lineage>
        <taxon>Eukaryota</taxon>
        <taxon>Metazoa</taxon>
        <taxon>Chordata</taxon>
        <taxon>Craniata</taxon>
        <taxon>Vertebrata</taxon>
        <taxon>Euteleostomi</taxon>
        <taxon>Actinopterygii</taxon>
        <taxon>Neopterygii</taxon>
        <taxon>Teleostei</taxon>
        <taxon>Protacanthopterygii</taxon>
        <taxon>Salmoniformes</taxon>
        <taxon>Salmonidae</taxon>
        <taxon>Coregoninae</taxon>
        <taxon>Coregonus</taxon>
    </lineage>
</organism>
<evidence type="ECO:0000313" key="3">
    <source>
        <dbReference type="Proteomes" id="UP001356427"/>
    </source>
</evidence>
<keyword evidence="3" id="KW-1185">Reference proteome</keyword>
<keyword evidence="1" id="KW-1133">Transmembrane helix</keyword>